<proteinExistence type="predicted"/>
<dbReference type="CDD" id="cd07185">
    <property type="entry name" value="OmpA_C-like"/>
    <property type="match status" value="1"/>
</dbReference>
<keyword evidence="2" id="KW-1133">Transmembrane helix</keyword>
<dbReference type="RefSeq" id="WP_014147853.1">
    <property type="nucleotide sequence ID" value="NC_016112.1"/>
</dbReference>
<keyword evidence="1 2" id="KW-0472">Membrane</keyword>
<organism evidence="4 5">
    <name type="scientific">Methylotuvimicrobium alcaliphilum (strain DSM 19304 / NCIMB 14124 / VKM B-2133 / 20Z)</name>
    <name type="common">Methylomicrobium alcaliphilum</name>
    <dbReference type="NCBI Taxonomy" id="1091494"/>
    <lineage>
        <taxon>Bacteria</taxon>
        <taxon>Pseudomonadati</taxon>
        <taxon>Pseudomonadota</taxon>
        <taxon>Gammaproteobacteria</taxon>
        <taxon>Methylococcales</taxon>
        <taxon>Methylococcaceae</taxon>
        <taxon>Methylotuvimicrobium</taxon>
    </lineage>
</organism>
<dbReference type="PANTHER" id="PTHR30329">
    <property type="entry name" value="STATOR ELEMENT OF FLAGELLAR MOTOR COMPLEX"/>
    <property type="match status" value="1"/>
</dbReference>
<dbReference type="Pfam" id="PF00691">
    <property type="entry name" value="OmpA"/>
    <property type="match status" value="1"/>
</dbReference>
<dbReference type="Gene3D" id="3.30.1330.60">
    <property type="entry name" value="OmpA-like domain"/>
    <property type="match status" value="1"/>
</dbReference>
<dbReference type="STRING" id="1091494.MEALZ_1368"/>
<reference evidence="5" key="1">
    <citation type="journal article" date="2012" name="J. Bacteriol.">
        <title>Genome sequence of the haloalkaliphilic methanotrophic bacterium Methylomicrobium alcaliphilum 20Z.</title>
        <authorList>
            <person name="Vuilleumier S."/>
            <person name="Khmelenina V.N."/>
            <person name="Bringel F."/>
            <person name="Reshetnikov A.S."/>
            <person name="Lajus A."/>
            <person name="Mangenot S."/>
            <person name="Rouy Z."/>
            <person name="Op den Camp H.J."/>
            <person name="Jetten M.S."/>
            <person name="Dispirito A.A."/>
            <person name="Dunfield P."/>
            <person name="Klotz M.G."/>
            <person name="Semrau J.D."/>
            <person name="Stein L.Y."/>
            <person name="Barbe V."/>
            <person name="Medigue C."/>
            <person name="Trotsenko Y.A."/>
            <person name="Kalyuzhnaya M.G."/>
        </authorList>
    </citation>
    <scope>NUCLEOTIDE SEQUENCE [LARGE SCALE GENOMIC DNA]</scope>
    <source>
        <strain evidence="5">DSM 19304 / NCIMB 14124 / VKM B-2133 / 20Z</strain>
    </source>
</reference>
<dbReference type="PROSITE" id="PS51123">
    <property type="entry name" value="OMPA_2"/>
    <property type="match status" value="1"/>
</dbReference>
<dbReference type="InterPro" id="IPR036737">
    <property type="entry name" value="OmpA-like_sf"/>
</dbReference>
<keyword evidence="2" id="KW-0812">Transmembrane</keyword>
<accession>G4SX02</accession>
<dbReference type="AlphaFoldDB" id="G4SX02"/>
<dbReference type="PANTHER" id="PTHR30329:SF21">
    <property type="entry name" value="LIPOPROTEIN YIAD-RELATED"/>
    <property type="match status" value="1"/>
</dbReference>
<dbReference type="InterPro" id="IPR050330">
    <property type="entry name" value="Bact_OuterMem_StrucFunc"/>
</dbReference>
<evidence type="ECO:0000313" key="4">
    <source>
        <dbReference type="EMBL" id="CCE23057.1"/>
    </source>
</evidence>
<dbReference type="GO" id="GO:0016020">
    <property type="term" value="C:membrane"/>
    <property type="evidence" value="ECO:0007669"/>
    <property type="project" value="UniProtKB-UniRule"/>
</dbReference>
<sequence length="292" mass="32806">MNKDPFFKLQSSQTFEELMEDSHKPGNQNWLISYLDVFVLILMFIITLIALSDFSVETEPKALITTPQPIKKPKPALPKAERIIKEPPPAIETKPESAVAPFIGPPKPQIEKPEEAIVSEKITLDIEPEETFLMPEPETTPQETLQSKLSEKLEQMGLDKSVAIKVTEDYAQLEIQDNILFESSQANLTDPGKHLLDDLVPLLQQAVGLIFIEGHTDNRPIKTVQFPSNWELGAARATSVLHYLTTQGLESTRMRAVTYADTQPIADNDTPEGREMNRRVNILIKVKEQTSP</sequence>
<feature type="transmembrane region" description="Helical" evidence="2">
    <location>
        <begin position="31"/>
        <end position="51"/>
    </location>
</feature>
<evidence type="ECO:0000259" key="3">
    <source>
        <dbReference type="PROSITE" id="PS51123"/>
    </source>
</evidence>
<feature type="domain" description="OmpA-like" evidence="3">
    <location>
        <begin position="168"/>
        <end position="288"/>
    </location>
</feature>
<keyword evidence="5" id="KW-1185">Reference proteome</keyword>
<evidence type="ECO:0000256" key="1">
    <source>
        <dbReference type="PROSITE-ProRule" id="PRU00473"/>
    </source>
</evidence>
<dbReference type="SUPFAM" id="SSF103088">
    <property type="entry name" value="OmpA-like"/>
    <property type="match status" value="1"/>
</dbReference>
<evidence type="ECO:0000256" key="2">
    <source>
        <dbReference type="SAM" id="Phobius"/>
    </source>
</evidence>
<dbReference type="KEGG" id="mah:MEALZ_1368"/>
<dbReference type="PATRIC" id="fig|271065.3.peg.1406"/>
<dbReference type="HOGENOM" id="CLU_016890_0_0_6"/>
<dbReference type="EMBL" id="FO082060">
    <property type="protein sequence ID" value="CCE23057.1"/>
    <property type="molecule type" value="Genomic_DNA"/>
</dbReference>
<gene>
    <name evidence="4" type="ordered locus">MEALZ_1368</name>
</gene>
<evidence type="ECO:0000313" key="5">
    <source>
        <dbReference type="Proteomes" id="UP000008315"/>
    </source>
</evidence>
<dbReference type="InterPro" id="IPR006665">
    <property type="entry name" value="OmpA-like"/>
</dbReference>
<name>G4SX02_META2</name>
<dbReference type="Proteomes" id="UP000008315">
    <property type="component" value="Chromosome"/>
</dbReference>
<protein>
    <submittedName>
        <fullName evidence="4">OmpA/MotB domain protein</fullName>
    </submittedName>
</protein>